<keyword evidence="2" id="KW-1185">Reference proteome</keyword>
<evidence type="ECO:0000313" key="1">
    <source>
        <dbReference type="EMBL" id="MFB0833746.1"/>
    </source>
</evidence>
<protein>
    <submittedName>
        <fullName evidence="1">Uncharacterized protein</fullName>
    </submittedName>
</protein>
<accession>A0ABV4UJJ6</accession>
<gene>
    <name evidence="1" type="ORF">ACETWP_04025</name>
</gene>
<comment type="caution">
    <text evidence="1">The sequence shown here is derived from an EMBL/GenBank/DDBJ whole genome shotgun (WGS) entry which is preliminary data.</text>
</comment>
<dbReference type="RefSeq" id="WP_373970906.1">
    <property type="nucleotide sequence ID" value="NZ_JBHDLJ010000002.1"/>
</dbReference>
<dbReference type="Proteomes" id="UP001575652">
    <property type="component" value="Unassembled WGS sequence"/>
</dbReference>
<organism evidence="1 2">
    <name type="scientific">Arthrobacter halodurans</name>
    <dbReference type="NCBI Taxonomy" id="516699"/>
    <lineage>
        <taxon>Bacteria</taxon>
        <taxon>Bacillati</taxon>
        <taxon>Actinomycetota</taxon>
        <taxon>Actinomycetes</taxon>
        <taxon>Micrococcales</taxon>
        <taxon>Micrococcaceae</taxon>
        <taxon>Arthrobacter</taxon>
    </lineage>
</organism>
<reference evidence="1 2" key="1">
    <citation type="submission" date="2024-09" db="EMBL/GenBank/DDBJ databases">
        <authorList>
            <person name="Salinas-Garcia M.A."/>
            <person name="Prieme A."/>
        </authorList>
    </citation>
    <scope>NUCLEOTIDE SEQUENCE [LARGE SCALE GENOMIC DNA]</scope>
    <source>
        <strain evidence="1 2">DSM 21081</strain>
    </source>
</reference>
<sequence>MISGNLDFVRSVSEARGAELIATFLHQPAPEPEPADESEATMDELADAVETDVGGACGEDPASQIEGALASEKCDKPGTVFSVTVGAFPSSYDAGVAAAEISRGIRLAAWSTKCSWARTG</sequence>
<dbReference type="EMBL" id="JBHDLJ010000002">
    <property type="protein sequence ID" value="MFB0833746.1"/>
    <property type="molecule type" value="Genomic_DNA"/>
</dbReference>
<proteinExistence type="predicted"/>
<name>A0ABV4UJJ6_9MICC</name>
<evidence type="ECO:0000313" key="2">
    <source>
        <dbReference type="Proteomes" id="UP001575652"/>
    </source>
</evidence>